<keyword evidence="12 17" id="KW-0598">Phosphotransferase system</keyword>
<evidence type="ECO:0000256" key="18">
    <source>
        <dbReference type="PIRSR" id="PIRSR000732-1"/>
    </source>
</evidence>
<dbReference type="SUPFAM" id="SSF52009">
    <property type="entry name" value="Phosphohistidine domain"/>
    <property type="match status" value="1"/>
</dbReference>
<evidence type="ECO:0000256" key="3">
    <source>
        <dbReference type="ARBA" id="ARBA00002728"/>
    </source>
</evidence>
<comment type="cofactor">
    <cofactor evidence="2 17 20">
        <name>Mg(2+)</name>
        <dbReference type="ChEBI" id="CHEBI:18420"/>
    </cofactor>
</comment>
<comment type="subcellular location">
    <subcellularLocation>
        <location evidence="4 17">Cytoplasm</location>
    </subcellularLocation>
</comment>
<dbReference type="PIRSF" id="PIRSF000732">
    <property type="entry name" value="PTS_enzyme_I"/>
    <property type="match status" value="1"/>
</dbReference>
<keyword evidence="10 17" id="KW-0762">Sugar transport</keyword>
<feature type="binding site" evidence="19">
    <location>
        <position position="469"/>
    </location>
    <ligand>
        <name>phosphoenolpyruvate</name>
        <dbReference type="ChEBI" id="CHEBI:58702"/>
    </ligand>
</feature>
<dbReference type="AlphaFoldDB" id="A0A3T1DCK6"/>
<dbReference type="InterPro" id="IPR015813">
    <property type="entry name" value="Pyrv/PenolPyrv_kinase-like_dom"/>
</dbReference>
<sequence length="579" mass="64290">MQMKGITASEGVAFGQAFTIRTAVRLPQETTTIKPSLVPSELRHFDMAVEHAYNDLNEIRLRLLAEARSDEAEILEVQLLLLKDDALIAVSRDKIERLLYTAQTAIEETTKEIMKGIQRLGDEYLEERAMDIEDVCRRIVRELRGESEPLEAIVDKEGLILICEDLTPSEAVRLHPKAVAGLVTATGGATSHAAIITRSMGIPAVVGMGGKLLSIQDGQWLLLNGTNGTLTTGTHKMLSNEYKHYIEKDKQSRATEDYGCLTTVEKKVNSLPIIGSNIGSLTEAQAARMNGAEGVGLFRTEFLFLGREDFPTEDEQFEAYRAVITTFDKGAPIVIRTMDVGGDKQLPSLRLDKEDNPFLGHRGIRISLNRLDLFRTQLRAVLRASHFGNVKLLFPMISTLNEWRRAIVQVEVMKSELKKEGIAFNEAMEIGMMIEVPAAALMVNRLADEVDFFSIGTNDLIQYTMAASRMTTHVNELNDPLQPAVISLIDHIITAAHEKGKRVGMCGEMAAHPLAAPLLLGMGLDEFSVGGAVVQPMRNLLGRYDREFLRGMSANVLNMDDVEEIRRYIERELHSSNSM</sequence>
<evidence type="ECO:0000256" key="8">
    <source>
        <dbReference type="ARBA" id="ARBA00022448"/>
    </source>
</evidence>
<keyword evidence="14 17" id="KW-0418">Kinase</keyword>
<protein>
    <recommendedName>
        <fullName evidence="7 17">Phosphoenolpyruvate-protein phosphotransferase</fullName>
        <ecNumber evidence="6 17">2.7.3.9</ecNumber>
    </recommendedName>
    <alternativeName>
        <fullName evidence="16 17">Phosphotransferase system, enzyme I</fullName>
    </alternativeName>
</protein>
<comment type="similarity">
    <text evidence="5 17">Belongs to the PEP-utilizing enzyme family.</text>
</comment>
<dbReference type="PRINTS" id="PR01736">
    <property type="entry name" value="PHPHTRNFRASE"/>
</dbReference>
<feature type="domain" description="PEP-utilising enzyme C-terminal" evidence="22">
    <location>
        <begin position="274"/>
        <end position="543"/>
    </location>
</feature>
<dbReference type="PROSITE" id="PS00742">
    <property type="entry name" value="PEP_ENZYMES_2"/>
    <property type="match status" value="1"/>
</dbReference>
<evidence type="ECO:0000256" key="19">
    <source>
        <dbReference type="PIRSR" id="PIRSR000732-2"/>
    </source>
</evidence>
<dbReference type="Gene3D" id="3.20.20.60">
    <property type="entry name" value="Phosphoenolpyruvate-binding domains"/>
    <property type="match status" value="1"/>
</dbReference>
<keyword evidence="8 17" id="KW-0813">Transport</keyword>
<gene>
    <name evidence="24" type="ORF">KCTCHS21_52280</name>
</gene>
<dbReference type="InterPro" id="IPR040442">
    <property type="entry name" value="Pyrv_kinase-like_dom_sf"/>
</dbReference>
<evidence type="ECO:0000256" key="1">
    <source>
        <dbReference type="ARBA" id="ARBA00000683"/>
    </source>
</evidence>
<feature type="binding site" evidence="20">
    <location>
        <position position="435"/>
    </location>
    <ligand>
        <name>Mg(2+)</name>
        <dbReference type="ChEBI" id="CHEBI:18420"/>
    </ligand>
</feature>
<proteinExistence type="inferred from homology"/>
<dbReference type="InterPro" id="IPR024692">
    <property type="entry name" value="PTS_EI"/>
</dbReference>
<dbReference type="GO" id="GO:0008965">
    <property type="term" value="F:phosphoenolpyruvate-protein phosphotransferase activity"/>
    <property type="evidence" value="ECO:0007669"/>
    <property type="project" value="UniProtKB-EC"/>
</dbReference>
<dbReference type="GO" id="GO:0016301">
    <property type="term" value="F:kinase activity"/>
    <property type="evidence" value="ECO:0007669"/>
    <property type="project" value="UniProtKB-KW"/>
</dbReference>
<evidence type="ECO:0000256" key="16">
    <source>
        <dbReference type="ARBA" id="ARBA00033235"/>
    </source>
</evidence>
<evidence type="ECO:0000256" key="10">
    <source>
        <dbReference type="ARBA" id="ARBA00022597"/>
    </source>
</evidence>
<dbReference type="InterPro" id="IPR018274">
    <property type="entry name" value="PEP_util_AS"/>
</dbReference>
<reference evidence="24 25" key="1">
    <citation type="submission" date="2019-01" db="EMBL/GenBank/DDBJ databases">
        <title>Complete genome sequence of Cohnella hallensis HS21 isolated from Korean fir (Abies koreana) rhizospheric soil.</title>
        <authorList>
            <person name="Jiang L."/>
            <person name="Kang S.W."/>
            <person name="Kim S."/>
            <person name="Jung J."/>
            <person name="Kim C.Y."/>
            <person name="Kim D.H."/>
            <person name="Kim S.W."/>
            <person name="Lee J."/>
        </authorList>
    </citation>
    <scope>NUCLEOTIDE SEQUENCE [LARGE SCALE GENOMIC DNA]</scope>
    <source>
        <strain evidence="24 25">HS21</strain>
    </source>
</reference>
<dbReference type="EC" id="2.7.3.9" evidence="6 17"/>
<dbReference type="SUPFAM" id="SSF47831">
    <property type="entry name" value="Enzyme I of the PEP:sugar phosphotransferase system HPr-binding (sub)domain"/>
    <property type="match status" value="1"/>
</dbReference>
<evidence type="ECO:0000256" key="11">
    <source>
        <dbReference type="ARBA" id="ARBA00022679"/>
    </source>
</evidence>
<dbReference type="Proteomes" id="UP000289856">
    <property type="component" value="Chromosome"/>
</dbReference>
<dbReference type="InterPro" id="IPR023151">
    <property type="entry name" value="PEP_util_CS"/>
</dbReference>
<keyword evidence="15 17" id="KW-0460">Magnesium</keyword>
<evidence type="ECO:0000256" key="14">
    <source>
        <dbReference type="ARBA" id="ARBA00022777"/>
    </source>
</evidence>
<evidence type="ECO:0000259" key="21">
    <source>
        <dbReference type="Pfam" id="PF00391"/>
    </source>
</evidence>
<evidence type="ECO:0000259" key="23">
    <source>
        <dbReference type="Pfam" id="PF05524"/>
    </source>
</evidence>
<evidence type="ECO:0000256" key="2">
    <source>
        <dbReference type="ARBA" id="ARBA00001946"/>
    </source>
</evidence>
<dbReference type="Gene3D" id="1.10.274.10">
    <property type="entry name" value="PtsI, HPr-binding domain"/>
    <property type="match status" value="1"/>
</dbReference>
<feature type="binding site" evidence="20">
    <location>
        <position position="459"/>
    </location>
    <ligand>
        <name>Mg(2+)</name>
        <dbReference type="ChEBI" id="CHEBI:18420"/>
    </ligand>
</feature>
<feature type="domain" description="PEP-utilising enzyme mobile" evidence="21">
    <location>
        <begin position="156"/>
        <end position="228"/>
    </location>
</feature>
<comment type="function">
    <text evidence="3 17">General (non sugar-specific) component of the phosphoenolpyruvate-dependent sugar phosphotransferase system (sugar PTS). This major carbohydrate active-transport system catalyzes the phosphorylation of incoming sugar substrates concomitantly with their translocation across the cell membrane. Enzyme I transfers the phosphoryl group from phosphoenolpyruvate (PEP) to the phosphoryl carrier protein (HPr).</text>
</comment>
<feature type="domain" description="Phosphotransferase system enzyme I N-terminal" evidence="23">
    <location>
        <begin position="4"/>
        <end position="128"/>
    </location>
</feature>
<keyword evidence="11 17" id="KW-0808">Transferase</keyword>
<keyword evidence="9 17" id="KW-0963">Cytoplasm</keyword>
<dbReference type="SUPFAM" id="SSF51621">
    <property type="entry name" value="Phosphoenolpyruvate/pyruvate domain"/>
    <property type="match status" value="1"/>
</dbReference>
<keyword evidence="13 17" id="KW-0479">Metal-binding</keyword>
<evidence type="ECO:0000256" key="15">
    <source>
        <dbReference type="ARBA" id="ARBA00022842"/>
    </source>
</evidence>
<evidence type="ECO:0000256" key="5">
    <source>
        <dbReference type="ARBA" id="ARBA00007837"/>
    </source>
</evidence>
<feature type="active site" description="Tele-phosphohistidine intermediate" evidence="18">
    <location>
        <position position="192"/>
    </location>
</feature>
<keyword evidence="25" id="KW-1185">Reference proteome</keyword>
<evidence type="ECO:0000313" key="25">
    <source>
        <dbReference type="Proteomes" id="UP000289856"/>
    </source>
</evidence>
<dbReference type="GO" id="GO:0009401">
    <property type="term" value="P:phosphoenolpyruvate-dependent sugar phosphotransferase system"/>
    <property type="evidence" value="ECO:0007669"/>
    <property type="project" value="UniProtKB-KW"/>
</dbReference>
<dbReference type="Pfam" id="PF00391">
    <property type="entry name" value="PEP-utilizers"/>
    <property type="match status" value="1"/>
</dbReference>
<dbReference type="PANTHER" id="PTHR46244:SF3">
    <property type="entry name" value="PHOSPHOENOLPYRUVATE-PROTEIN PHOSPHOTRANSFERASE"/>
    <property type="match status" value="1"/>
</dbReference>
<dbReference type="OrthoDB" id="9765468at2"/>
<evidence type="ECO:0000256" key="17">
    <source>
        <dbReference type="PIRNR" id="PIRNR000732"/>
    </source>
</evidence>
<dbReference type="InterPro" id="IPR036618">
    <property type="entry name" value="PtsI_HPr-bd_sf"/>
</dbReference>
<feature type="active site" description="Proton donor" evidence="18">
    <location>
        <position position="506"/>
    </location>
</feature>
<evidence type="ECO:0000256" key="6">
    <source>
        <dbReference type="ARBA" id="ARBA00012232"/>
    </source>
</evidence>
<evidence type="ECO:0000259" key="22">
    <source>
        <dbReference type="Pfam" id="PF02896"/>
    </source>
</evidence>
<dbReference type="PROSITE" id="PS00370">
    <property type="entry name" value="PEP_ENZYMES_PHOS_SITE"/>
    <property type="match status" value="1"/>
</dbReference>
<dbReference type="InterPro" id="IPR008731">
    <property type="entry name" value="PTS_EIN"/>
</dbReference>
<feature type="binding site" evidence="19">
    <location>
        <begin position="458"/>
        <end position="459"/>
    </location>
    <ligand>
        <name>phosphoenolpyruvate</name>
        <dbReference type="ChEBI" id="CHEBI:58702"/>
    </ligand>
</feature>
<dbReference type="PANTHER" id="PTHR46244">
    <property type="entry name" value="PHOSPHOENOLPYRUVATE-PROTEIN PHOSPHOTRANSFERASE"/>
    <property type="match status" value="1"/>
</dbReference>
<dbReference type="Pfam" id="PF02896">
    <property type="entry name" value="PEP-utilizers_C"/>
    <property type="match status" value="1"/>
</dbReference>
<dbReference type="GO" id="GO:0046872">
    <property type="term" value="F:metal ion binding"/>
    <property type="evidence" value="ECO:0007669"/>
    <property type="project" value="UniProtKB-KW"/>
</dbReference>
<dbReference type="EMBL" id="AP019400">
    <property type="protein sequence ID" value="BBI35829.1"/>
    <property type="molecule type" value="Genomic_DNA"/>
</dbReference>
<dbReference type="Gene3D" id="3.50.30.10">
    <property type="entry name" value="Phosphohistidine domain"/>
    <property type="match status" value="1"/>
</dbReference>
<dbReference type="InterPro" id="IPR036637">
    <property type="entry name" value="Phosphohistidine_dom_sf"/>
</dbReference>
<dbReference type="KEGG" id="cohn:KCTCHS21_52280"/>
<evidence type="ECO:0000256" key="20">
    <source>
        <dbReference type="PIRSR" id="PIRSR000732-3"/>
    </source>
</evidence>
<dbReference type="NCBIfam" id="TIGR01417">
    <property type="entry name" value="PTS_I_fam"/>
    <property type="match status" value="1"/>
</dbReference>
<evidence type="ECO:0000256" key="7">
    <source>
        <dbReference type="ARBA" id="ARBA00016544"/>
    </source>
</evidence>
<keyword evidence="24" id="KW-0670">Pyruvate</keyword>
<feature type="binding site" evidence="19">
    <location>
        <position position="336"/>
    </location>
    <ligand>
        <name>phosphoenolpyruvate</name>
        <dbReference type="ChEBI" id="CHEBI:58702"/>
    </ligand>
</feature>
<evidence type="ECO:0000256" key="4">
    <source>
        <dbReference type="ARBA" id="ARBA00004496"/>
    </source>
</evidence>
<dbReference type="Pfam" id="PF05524">
    <property type="entry name" value="PEP-utilisers_N"/>
    <property type="match status" value="1"/>
</dbReference>
<organism evidence="24 25">
    <name type="scientific">Cohnella abietis</name>
    <dbReference type="NCBI Taxonomy" id="2507935"/>
    <lineage>
        <taxon>Bacteria</taxon>
        <taxon>Bacillati</taxon>
        <taxon>Bacillota</taxon>
        <taxon>Bacilli</taxon>
        <taxon>Bacillales</taxon>
        <taxon>Paenibacillaceae</taxon>
        <taxon>Cohnella</taxon>
    </lineage>
</organism>
<dbReference type="GO" id="GO:0005737">
    <property type="term" value="C:cytoplasm"/>
    <property type="evidence" value="ECO:0007669"/>
    <property type="project" value="UniProtKB-SubCell"/>
</dbReference>
<evidence type="ECO:0000256" key="9">
    <source>
        <dbReference type="ARBA" id="ARBA00022490"/>
    </source>
</evidence>
<evidence type="ECO:0000313" key="24">
    <source>
        <dbReference type="EMBL" id="BBI35829.1"/>
    </source>
</evidence>
<dbReference type="RefSeq" id="WP_130614830.1">
    <property type="nucleotide sequence ID" value="NZ_AP019400.1"/>
</dbReference>
<dbReference type="InterPro" id="IPR050499">
    <property type="entry name" value="PEP-utilizing_PTS_enzyme"/>
</dbReference>
<dbReference type="InterPro" id="IPR006318">
    <property type="entry name" value="PTS_EI-like"/>
</dbReference>
<name>A0A3T1DCK6_9BACL</name>
<comment type="catalytic activity">
    <reaction evidence="1 17">
        <text>L-histidyl-[protein] + phosphoenolpyruvate = N(pros)-phospho-L-histidyl-[protein] + pyruvate</text>
        <dbReference type="Rhea" id="RHEA:23880"/>
        <dbReference type="Rhea" id="RHEA-COMP:9745"/>
        <dbReference type="Rhea" id="RHEA-COMP:9746"/>
        <dbReference type="ChEBI" id="CHEBI:15361"/>
        <dbReference type="ChEBI" id="CHEBI:29979"/>
        <dbReference type="ChEBI" id="CHEBI:58702"/>
        <dbReference type="ChEBI" id="CHEBI:64837"/>
        <dbReference type="EC" id="2.7.3.9"/>
    </reaction>
</comment>
<feature type="binding site" evidence="19">
    <location>
        <position position="299"/>
    </location>
    <ligand>
        <name>phosphoenolpyruvate</name>
        <dbReference type="ChEBI" id="CHEBI:58702"/>
    </ligand>
</feature>
<accession>A0A3T1DCK6</accession>
<dbReference type="InterPro" id="IPR000121">
    <property type="entry name" value="PEP_util_C"/>
</dbReference>
<evidence type="ECO:0000256" key="13">
    <source>
        <dbReference type="ARBA" id="ARBA00022723"/>
    </source>
</evidence>
<evidence type="ECO:0000256" key="12">
    <source>
        <dbReference type="ARBA" id="ARBA00022683"/>
    </source>
</evidence>
<dbReference type="InterPro" id="IPR008279">
    <property type="entry name" value="PEP-util_enz_mobile_dom"/>
</dbReference>